<dbReference type="InterPro" id="IPR053071">
    <property type="entry name" value="GPCR1-related_rcpt"/>
</dbReference>
<keyword evidence="3 6" id="KW-0812">Transmembrane</keyword>
<feature type="transmembrane region" description="Helical" evidence="6">
    <location>
        <begin position="281"/>
        <end position="305"/>
    </location>
</feature>
<dbReference type="InterPro" id="IPR019427">
    <property type="entry name" value="7TM_GPCR_serpentine_rcpt_Srw"/>
</dbReference>
<feature type="transmembrane region" description="Helical" evidence="6">
    <location>
        <begin position="231"/>
        <end position="252"/>
    </location>
</feature>
<dbReference type="CDD" id="cd14978">
    <property type="entry name" value="7tmA_FMRFamide_R-like"/>
    <property type="match status" value="1"/>
</dbReference>
<comment type="subcellular location">
    <subcellularLocation>
        <location evidence="1">Membrane</location>
    </subcellularLocation>
</comment>
<dbReference type="RefSeq" id="XP_003746791.1">
    <property type="nucleotide sequence ID" value="XM_003746743.2"/>
</dbReference>
<dbReference type="GO" id="GO:0008528">
    <property type="term" value="F:G protein-coupled peptide receptor activity"/>
    <property type="evidence" value="ECO:0007669"/>
    <property type="project" value="InterPro"/>
</dbReference>
<dbReference type="AlphaFoldDB" id="A0AAJ6QX55"/>
<keyword evidence="8" id="KW-1185">Reference proteome</keyword>
<dbReference type="SUPFAM" id="SSF81321">
    <property type="entry name" value="Family A G protein-coupled receptor-like"/>
    <property type="match status" value="1"/>
</dbReference>
<feature type="transmembrane region" description="Helical" evidence="6">
    <location>
        <begin position="45"/>
        <end position="68"/>
    </location>
</feature>
<evidence type="ECO:0000259" key="7">
    <source>
        <dbReference type="PROSITE" id="PS50262"/>
    </source>
</evidence>
<keyword evidence="4 6" id="KW-1133">Transmembrane helix</keyword>
<feature type="transmembrane region" description="Helical" evidence="6">
    <location>
        <begin position="80"/>
        <end position="103"/>
    </location>
</feature>
<name>A0AAJ6QX55_9ACAR</name>
<comment type="similarity">
    <text evidence="2">Belongs to the G-protein coupled receptor 1 family.</text>
</comment>
<accession>A0AAJ6QX55</accession>
<sequence>MHSEESLSLPSFSNFSMDTNSTDQPLDFLVHVGRYGPPLEYAMPLYGYAMPPLMILTIVANTFVAVVLSQRHMITPTNIVLLAMAVCDMFTLTFPAPWFFYLYTMGNHKSALGPSSLCLAYHTMCEMLPNTFRTTSIWLTVLLAVQRYIYICHPTTARTVCTVPNVCKTIVAITCFAFGHMIPKFFDVTFYDITLPHDGNLSIVCAKKQANWLLFFTPTVFYNVYYSFKMVFVNLIPCIVLVVLNILLFLALRRAKENKMRLQDKNKPSSKRNRDSQSTTLMLIVVVTMFLATEIPLTTVVFIHALHNNDIISGDYKTLNTILTLVNFSLLTTYPLNFAIYCGMSKQFRNTFRELFITGWLRNPGEPTKAQMINTLETTI</sequence>
<protein>
    <submittedName>
        <fullName evidence="9">Sex peptide receptor</fullName>
    </submittedName>
</protein>
<proteinExistence type="inferred from homology"/>
<dbReference type="Gene3D" id="1.20.1070.10">
    <property type="entry name" value="Rhodopsin 7-helix transmembrane proteins"/>
    <property type="match status" value="1"/>
</dbReference>
<dbReference type="Proteomes" id="UP000694867">
    <property type="component" value="Unplaced"/>
</dbReference>
<reference evidence="9" key="1">
    <citation type="submission" date="2025-08" db="UniProtKB">
        <authorList>
            <consortium name="RefSeq"/>
        </authorList>
    </citation>
    <scope>IDENTIFICATION</scope>
</reference>
<feature type="domain" description="G-protein coupled receptors family 1 profile" evidence="7">
    <location>
        <begin position="60"/>
        <end position="341"/>
    </location>
</feature>
<gene>
    <name evidence="9" type="primary">LOC100905548</name>
</gene>
<dbReference type="PROSITE" id="PS50262">
    <property type="entry name" value="G_PROTEIN_RECEP_F1_2"/>
    <property type="match status" value="1"/>
</dbReference>
<evidence type="ECO:0000256" key="2">
    <source>
        <dbReference type="ARBA" id="ARBA00010663"/>
    </source>
</evidence>
<evidence type="ECO:0000256" key="1">
    <source>
        <dbReference type="ARBA" id="ARBA00004370"/>
    </source>
</evidence>
<dbReference type="GeneID" id="100905548"/>
<evidence type="ECO:0000256" key="6">
    <source>
        <dbReference type="SAM" id="Phobius"/>
    </source>
</evidence>
<feature type="transmembrane region" description="Helical" evidence="6">
    <location>
        <begin position="325"/>
        <end position="344"/>
    </location>
</feature>
<dbReference type="Pfam" id="PF10324">
    <property type="entry name" value="7TM_GPCR_Srw"/>
    <property type="match status" value="1"/>
</dbReference>
<evidence type="ECO:0000256" key="4">
    <source>
        <dbReference type="ARBA" id="ARBA00022989"/>
    </source>
</evidence>
<dbReference type="PANTHER" id="PTHR47023">
    <property type="entry name" value="SEX PEPTIDE RECEPTOR"/>
    <property type="match status" value="1"/>
</dbReference>
<evidence type="ECO:0000256" key="5">
    <source>
        <dbReference type="ARBA" id="ARBA00023136"/>
    </source>
</evidence>
<dbReference type="CTD" id="6697"/>
<evidence type="ECO:0000256" key="3">
    <source>
        <dbReference type="ARBA" id="ARBA00022692"/>
    </source>
</evidence>
<dbReference type="KEGG" id="goe:100905548"/>
<keyword evidence="9" id="KW-0675">Receptor</keyword>
<keyword evidence="5 6" id="KW-0472">Membrane</keyword>
<dbReference type="GO" id="GO:0016020">
    <property type="term" value="C:membrane"/>
    <property type="evidence" value="ECO:0007669"/>
    <property type="project" value="UniProtKB-SubCell"/>
</dbReference>
<evidence type="ECO:0000313" key="8">
    <source>
        <dbReference type="Proteomes" id="UP000694867"/>
    </source>
</evidence>
<dbReference type="PRINTS" id="PR00237">
    <property type="entry name" value="GPCRRHODOPSN"/>
</dbReference>
<dbReference type="InterPro" id="IPR000276">
    <property type="entry name" value="GPCR_Rhodpsn"/>
</dbReference>
<evidence type="ECO:0000313" key="9">
    <source>
        <dbReference type="RefSeq" id="XP_003746791.1"/>
    </source>
</evidence>
<dbReference type="InterPro" id="IPR017452">
    <property type="entry name" value="GPCR_Rhodpsn_7TM"/>
</dbReference>
<organism evidence="8 9">
    <name type="scientific">Galendromus occidentalis</name>
    <name type="common">western predatory mite</name>
    <dbReference type="NCBI Taxonomy" id="34638"/>
    <lineage>
        <taxon>Eukaryota</taxon>
        <taxon>Metazoa</taxon>
        <taxon>Ecdysozoa</taxon>
        <taxon>Arthropoda</taxon>
        <taxon>Chelicerata</taxon>
        <taxon>Arachnida</taxon>
        <taxon>Acari</taxon>
        <taxon>Parasitiformes</taxon>
        <taxon>Mesostigmata</taxon>
        <taxon>Gamasina</taxon>
        <taxon>Phytoseioidea</taxon>
        <taxon>Phytoseiidae</taxon>
        <taxon>Typhlodrominae</taxon>
        <taxon>Galendromus</taxon>
    </lineage>
</organism>
<dbReference type="PANTHER" id="PTHR47023:SF1">
    <property type="entry name" value="SEX PEPTIDE RECEPTOR"/>
    <property type="match status" value="1"/>
</dbReference>